<feature type="region of interest" description="Disordered" evidence="1">
    <location>
        <begin position="53"/>
        <end position="84"/>
    </location>
</feature>
<dbReference type="AlphaFoldDB" id="A0A6A3LC91"/>
<proteinExistence type="predicted"/>
<sequence length="216" mass="24008">MRARLKIKDGDSKARLEHVEQFIETLGDPDLADQLTLLRLADADQLEDVLQARERAKSRHKKSTVPSKYWPKPSAPAPPAGQTRAVRAIQVAETRSEYGSTQDPTESSSGQTWQLRAINHRRLRLWIRREHNILDVQATPRWIASRRNTDCVSTGTASSAVRIADRTDTRISGVGSGSPARSVASEDIPPTTVSLCARVVVSSVIMENVRWKSFTT</sequence>
<evidence type="ECO:0000313" key="2">
    <source>
        <dbReference type="EMBL" id="KAE9013463.1"/>
    </source>
</evidence>
<name>A0A6A3LC91_9STRA</name>
<organism evidence="2 3">
    <name type="scientific">Phytophthora rubi</name>
    <dbReference type="NCBI Taxonomy" id="129364"/>
    <lineage>
        <taxon>Eukaryota</taxon>
        <taxon>Sar</taxon>
        <taxon>Stramenopiles</taxon>
        <taxon>Oomycota</taxon>
        <taxon>Peronosporomycetes</taxon>
        <taxon>Peronosporales</taxon>
        <taxon>Peronosporaceae</taxon>
        <taxon>Phytophthora</taxon>
    </lineage>
</organism>
<gene>
    <name evidence="2" type="ORF">PR001_g15409</name>
</gene>
<evidence type="ECO:0000256" key="1">
    <source>
        <dbReference type="SAM" id="MobiDB-lite"/>
    </source>
</evidence>
<accession>A0A6A3LC91</accession>
<dbReference type="Proteomes" id="UP000429607">
    <property type="component" value="Unassembled WGS sequence"/>
</dbReference>
<reference evidence="2 3" key="1">
    <citation type="submission" date="2018-09" db="EMBL/GenBank/DDBJ databases">
        <title>Genomic investigation of the strawberry pathogen Phytophthora fragariae indicates pathogenicity is determined by transcriptional variation in three key races.</title>
        <authorList>
            <person name="Adams T.M."/>
            <person name="Armitage A.D."/>
            <person name="Sobczyk M.K."/>
            <person name="Bates H.J."/>
            <person name="Dunwell J.M."/>
            <person name="Nellist C.F."/>
            <person name="Harrison R.J."/>
        </authorList>
    </citation>
    <scope>NUCLEOTIDE SEQUENCE [LARGE SCALE GENOMIC DNA]</scope>
    <source>
        <strain evidence="2 3">SCRP249</strain>
    </source>
</reference>
<protein>
    <submittedName>
        <fullName evidence="2">Uncharacterized protein</fullName>
    </submittedName>
</protein>
<dbReference type="EMBL" id="QXFV01001158">
    <property type="protein sequence ID" value="KAE9013463.1"/>
    <property type="molecule type" value="Genomic_DNA"/>
</dbReference>
<evidence type="ECO:0000313" key="3">
    <source>
        <dbReference type="Proteomes" id="UP000429607"/>
    </source>
</evidence>
<comment type="caution">
    <text evidence="2">The sequence shown here is derived from an EMBL/GenBank/DDBJ whole genome shotgun (WGS) entry which is preliminary data.</text>
</comment>